<dbReference type="InterPro" id="IPR054452">
    <property type="entry name" value="mSLOG_dom"/>
</dbReference>
<evidence type="ECO:0000313" key="3">
    <source>
        <dbReference type="EMBL" id="ABY58046.1"/>
    </source>
</evidence>
<evidence type="ECO:0000259" key="2">
    <source>
        <dbReference type="Pfam" id="PF22565"/>
    </source>
</evidence>
<dbReference type="InterPro" id="IPR025475">
    <property type="entry name" value="DUF4326"/>
</dbReference>
<feature type="domain" description="DUF4326" evidence="1">
    <location>
        <begin position="115"/>
        <end position="187"/>
    </location>
</feature>
<sequence length="197" mass="23011">MNNLLVIYHEDFLCYEKLKRKIKNITINMDDFKITTTHDKRGILLRLSTEITFELNIVKEVNLNDISHSIIFNCFNEYDEIITEIKEKNIPIRIINLKLAKAINIKGTTFGKGSSETYEYIGRGSKWGNPYSMYENGDDRDEVIRKFKYDFDFDKFLNVKKEDFIHLKGKKLGCFCKPQACHGDVIADYLNSLDDGE</sequence>
<dbReference type="Pfam" id="PF14216">
    <property type="entry name" value="DUF4326"/>
    <property type="match status" value="1"/>
</dbReference>
<proteinExistence type="predicted"/>
<dbReference type="RefSeq" id="WP_012262159.1">
    <property type="nucleotide sequence ID" value="NC_010259.1"/>
</dbReference>
<keyword evidence="3" id="KW-0614">Plasmid</keyword>
<geneLocation type="plasmid" evidence="3">
    <name>pA172</name>
</geneLocation>
<protein>
    <recommendedName>
        <fullName evidence="4">DUF4326 domain-containing protein</fullName>
    </recommendedName>
</protein>
<dbReference type="Pfam" id="PF22565">
    <property type="entry name" value="mSLOG"/>
    <property type="match status" value="1"/>
</dbReference>
<name>B0FJX2_SALNE</name>
<feature type="domain" description="Minimal SLOG" evidence="2">
    <location>
        <begin position="1"/>
        <end position="102"/>
    </location>
</feature>
<evidence type="ECO:0008006" key="4">
    <source>
        <dbReference type="Google" id="ProtNLM"/>
    </source>
</evidence>
<evidence type="ECO:0000259" key="1">
    <source>
        <dbReference type="Pfam" id="PF14216"/>
    </source>
</evidence>
<dbReference type="EMBL" id="EU331425">
    <property type="protein sequence ID" value="ABY58046.1"/>
    <property type="molecule type" value="Genomic_DNA"/>
</dbReference>
<reference evidence="3" key="1">
    <citation type="journal article" date="2009" name="Antimicrob. Agents Chemother.">
        <title>CMY-31 and CMY-36 cephalosporinases encoded by ColE1-like plasmids.</title>
        <authorList>
            <person name="Zioga A."/>
            <person name="Whichard J.M."/>
            <person name="Kotsakis S.D."/>
            <person name="Tzouvelekis L.S."/>
            <person name="Tzelepi E."/>
            <person name="Miriagou V."/>
        </authorList>
    </citation>
    <scope>NUCLEOTIDE SEQUENCE</scope>
    <source>
        <strain evidence="3">AM17274</strain>
        <plasmid evidence="3">pA172</plasmid>
    </source>
</reference>
<dbReference type="AlphaFoldDB" id="B0FJX2"/>
<accession>B0FJX2</accession>
<organism evidence="3">
    <name type="scientific">Salmonella newport</name>
    <dbReference type="NCBI Taxonomy" id="108619"/>
    <lineage>
        <taxon>Bacteria</taxon>
        <taxon>Pseudomonadati</taxon>
        <taxon>Pseudomonadota</taxon>
        <taxon>Gammaproteobacteria</taxon>
        <taxon>Enterobacterales</taxon>
        <taxon>Enterobacteriaceae</taxon>
        <taxon>Salmonella</taxon>
    </lineage>
</organism>